<evidence type="ECO:0000313" key="2">
    <source>
        <dbReference type="Proteomes" id="UP000001175"/>
    </source>
</evidence>
<reference evidence="1 2" key="1">
    <citation type="journal article" date="2007" name="Photosyn. Res.">
        <title>Complete nucleotide sequence of the freshwater unicellular cyanobacterium Synechococcus elongatus PCC 6301 chromosome: gene content and organization.</title>
        <authorList>
            <person name="Sugita C."/>
            <person name="Ogata K."/>
            <person name="Shikata M."/>
            <person name="Jikuya H."/>
            <person name="Takano J."/>
            <person name="Furumichi M."/>
            <person name="Kanehisa M."/>
            <person name="Omata T."/>
            <person name="Sugiura M."/>
            <person name="Sugita M."/>
        </authorList>
    </citation>
    <scope>NUCLEOTIDE SEQUENCE [LARGE SCALE GENOMIC DNA]</scope>
    <source>
        <strain evidence="2">ATCC 27144 / PCC 6301 / SAUG 1402/1</strain>
    </source>
</reference>
<organism evidence="1 2">
    <name type="scientific">Synechococcus sp. (strain ATCC 27144 / PCC 6301 / SAUG 1402/1)</name>
    <name type="common">Anacystis nidulans</name>
    <dbReference type="NCBI Taxonomy" id="269084"/>
    <lineage>
        <taxon>Bacteria</taxon>
        <taxon>Bacillati</taxon>
        <taxon>Cyanobacteriota</taxon>
        <taxon>Cyanophyceae</taxon>
        <taxon>Synechococcales</taxon>
        <taxon>Synechococcaceae</taxon>
        <taxon>Synechococcus</taxon>
    </lineage>
</organism>
<gene>
    <name evidence="1" type="ordered locus">syc1937_d</name>
</gene>
<dbReference type="Proteomes" id="UP000001175">
    <property type="component" value="Chromosome"/>
</dbReference>
<name>A0A0H3K4Q2_SYNP6</name>
<dbReference type="KEGG" id="syc:syc1937_d"/>
<proteinExistence type="predicted"/>
<evidence type="ECO:0000313" key="1">
    <source>
        <dbReference type="EMBL" id="BAD80127.1"/>
    </source>
</evidence>
<accession>A0A0H3K4Q2</accession>
<protein>
    <submittedName>
        <fullName evidence="1">Uncharacterized protein</fullName>
    </submittedName>
</protein>
<sequence length="94" mass="10572">MSLESSQGISEKDYHAALSCLRSSTAEPARLQDFVTKLHKMAHSGLSVPIASIFMYQLLQKCRFGLPRMKAVSNACLQFLVVIQLRSQQRCFHS</sequence>
<dbReference type="AlphaFoldDB" id="A0A0H3K4Q2"/>
<dbReference type="EMBL" id="AP008231">
    <property type="protein sequence ID" value="BAD80127.1"/>
    <property type="molecule type" value="Genomic_DNA"/>
</dbReference>